<dbReference type="VEuPathDB" id="FungiDB:ASPWEDRAFT_72613"/>
<name>A0A1L9R5D8_ASPWE</name>
<dbReference type="GeneID" id="63755104"/>
<sequence length="110" mass="12250">MDSDGAVAGTELVIETEKKRLTVLYLCSSPHPHEQDEQSAISDDEDNDLDSHSEGTTSPRELSYSKHPDHLKNKFLDRLAEIFARQKSIRSSKALKSNDAHHVTASALSY</sequence>
<evidence type="ECO:0000313" key="3">
    <source>
        <dbReference type="Proteomes" id="UP000184383"/>
    </source>
</evidence>
<dbReference type="Proteomes" id="UP000184383">
    <property type="component" value="Unassembled WGS sequence"/>
</dbReference>
<evidence type="ECO:0000256" key="1">
    <source>
        <dbReference type="SAM" id="MobiDB-lite"/>
    </source>
</evidence>
<dbReference type="RefSeq" id="XP_040683813.1">
    <property type="nucleotide sequence ID" value="XM_040839256.1"/>
</dbReference>
<evidence type="ECO:0000313" key="2">
    <source>
        <dbReference type="EMBL" id="OJJ30136.1"/>
    </source>
</evidence>
<gene>
    <name evidence="2" type="ORF">ASPWEDRAFT_72613</name>
</gene>
<accession>A0A1L9R5D8</accession>
<feature type="region of interest" description="Disordered" evidence="1">
    <location>
        <begin position="91"/>
        <end position="110"/>
    </location>
</feature>
<proteinExistence type="predicted"/>
<protein>
    <submittedName>
        <fullName evidence="2">Uncharacterized protein</fullName>
    </submittedName>
</protein>
<feature type="region of interest" description="Disordered" evidence="1">
    <location>
        <begin position="29"/>
        <end position="69"/>
    </location>
</feature>
<organism evidence="2 3">
    <name type="scientific">Aspergillus wentii DTO 134E9</name>
    <dbReference type="NCBI Taxonomy" id="1073089"/>
    <lineage>
        <taxon>Eukaryota</taxon>
        <taxon>Fungi</taxon>
        <taxon>Dikarya</taxon>
        <taxon>Ascomycota</taxon>
        <taxon>Pezizomycotina</taxon>
        <taxon>Eurotiomycetes</taxon>
        <taxon>Eurotiomycetidae</taxon>
        <taxon>Eurotiales</taxon>
        <taxon>Aspergillaceae</taxon>
        <taxon>Aspergillus</taxon>
        <taxon>Aspergillus subgen. Cremei</taxon>
    </lineage>
</organism>
<dbReference type="AlphaFoldDB" id="A0A1L9R5D8"/>
<dbReference type="EMBL" id="KV878217">
    <property type="protein sequence ID" value="OJJ30136.1"/>
    <property type="molecule type" value="Genomic_DNA"/>
</dbReference>
<keyword evidence="3" id="KW-1185">Reference proteome</keyword>
<reference evidence="3" key="1">
    <citation type="journal article" date="2017" name="Genome Biol.">
        <title>Comparative genomics reveals high biological diversity and specific adaptations in the industrially and medically important fungal genus Aspergillus.</title>
        <authorList>
            <person name="de Vries R.P."/>
            <person name="Riley R."/>
            <person name="Wiebenga A."/>
            <person name="Aguilar-Osorio G."/>
            <person name="Amillis S."/>
            <person name="Uchima C.A."/>
            <person name="Anderluh G."/>
            <person name="Asadollahi M."/>
            <person name="Askin M."/>
            <person name="Barry K."/>
            <person name="Battaglia E."/>
            <person name="Bayram O."/>
            <person name="Benocci T."/>
            <person name="Braus-Stromeyer S.A."/>
            <person name="Caldana C."/>
            <person name="Canovas D."/>
            <person name="Cerqueira G.C."/>
            <person name="Chen F."/>
            <person name="Chen W."/>
            <person name="Choi C."/>
            <person name="Clum A."/>
            <person name="Dos Santos R.A."/>
            <person name="Damasio A.R."/>
            <person name="Diallinas G."/>
            <person name="Emri T."/>
            <person name="Fekete E."/>
            <person name="Flipphi M."/>
            <person name="Freyberg S."/>
            <person name="Gallo A."/>
            <person name="Gournas C."/>
            <person name="Habgood R."/>
            <person name="Hainaut M."/>
            <person name="Harispe M.L."/>
            <person name="Henrissat B."/>
            <person name="Hilden K.S."/>
            <person name="Hope R."/>
            <person name="Hossain A."/>
            <person name="Karabika E."/>
            <person name="Karaffa L."/>
            <person name="Karanyi Z."/>
            <person name="Krasevec N."/>
            <person name="Kuo A."/>
            <person name="Kusch H."/>
            <person name="LaButti K."/>
            <person name="Lagendijk E.L."/>
            <person name="Lapidus A."/>
            <person name="Levasseur A."/>
            <person name="Lindquist E."/>
            <person name="Lipzen A."/>
            <person name="Logrieco A.F."/>
            <person name="MacCabe A."/>
            <person name="Maekelae M.R."/>
            <person name="Malavazi I."/>
            <person name="Melin P."/>
            <person name="Meyer V."/>
            <person name="Mielnichuk N."/>
            <person name="Miskei M."/>
            <person name="Molnar A.P."/>
            <person name="Mule G."/>
            <person name="Ngan C.Y."/>
            <person name="Orejas M."/>
            <person name="Orosz E."/>
            <person name="Ouedraogo J.P."/>
            <person name="Overkamp K.M."/>
            <person name="Park H.-S."/>
            <person name="Perrone G."/>
            <person name="Piumi F."/>
            <person name="Punt P.J."/>
            <person name="Ram A.F."/>
            <person name="Ramon A."/>
            <person name="Rauscher S."/>
            <person name="Record E."/>
            <person name="Riano-Pachon D.M."/>
            <person name="Robert V."/>
            <person name="Roehrig J."/>
            <person name="Ruller R."/>
            <person name="Salamov A."/>
            <person name="Salih N.S."/>
            <person name="Samson R.A."/>
            <person name="Sandor E."/>
            <person name="Sanguinetti M."/>
            <person name="Schuetze T."/>
            <person name="Sepcic K."/>
            <person name="Shelest E."/>
            <person name="Sherlock G."/>
            <person name="Sophianopoulou V."/>
            <person name="Squina F.M."/>
            <person name="Sun H."/>
            <person name="Susca A."/>
            <person name="Todd R.B."/>
            <person name="Tsang A."/>
            <person name="Unkles S.E."/>
            <person name="van de Wiele N."/>
            <person name="van Rossen-Uffink D."/>
            <person name="Oliveira J.V."/>
            <person name="Vesth T.C."/>
            <person name="Visser J."/>
            <person name="Yu J.-H."/>
            <person name="Zhou M."/>
            <person name="Andersen M.R."/>
            <person name="Archer D.B."/>
            <person name="Baker S.E."/>
            <person name="Benoit I."/>
            <person name="Brakhage A.A."/>
            <person name="Braus G.H."/>
            <person name="Fischer R."/>
            <person name="Frisvad J.C."/>
            <person name="Goldman G.H."/>
            <person name="Houbraken J."/>
            <person name="Oakley B."/>
            <person name="Pocsi I."/>
            <person name="Scazzocchio C."/>
            <person name="Seiboth B."/>
            <person name="vanKuyk P.A."/>
            <person name="Wortman J."/>
            <person name="Dyer P.S."/>
            <person name="Grigoriev I.V."/>
        </authorList>
    </citation>
    <scope>NUCLEOTIDE SEQUENCE [LARGE SCALE GENOMIC DNA]</scope>
    <source>
        <strain evidence="3">DTO 134E9</strain>
    </source>
</reference>